<comment type="caution">
    <text evidence="4">The sequence shown here is derived from an EMBL/GenBank/DDBJ whole genome shotgun (WGS) entry which is preliminary data.</text>
</comment>
<organism evidence="4 5">
    <name type="scientific">Fusarium zealandicum</name>
    <dbReference type="NCBI Taxonomy" id="1053134"/>
    <lineage>
        <taxon>Eukaryota</taxon>
        <taxon>Fungi</taxon>
        <taxon>Dikarya</taxon>
        <taxon>Ascomycota</taxon>
        <taxon>Pezizomycotina</taxon>
        <taxon>Sordariomycetes</taxon>
        <taxon>Hypocreomycetidae</taxon>
        <taxon>Hypocreales</taxon>
        <taxon>Nectriaceae</taxon>
        <taxon>Fusarium</taxon>
        <taxon>Fusarium staphyleae species complex</taxon>
    </lineage>
</organism>
<dbReference type="OrthoDB" id="5398270at2759"/>
<feature type="compositionally biased region" description="Polar residues" evidence="1">
    <location>
        <begin position="1"/>
        <end position="26"/>
    </location>
</feature>
<dbReference type="AlphaFoldDB" id="A0A8H4XJ85"/>
<evidence type="ECO:0000256" key="2">
    <source>
        <dbReference type="SAM" id="Phobius"/>
    </source>
</evidence>
<dbReference type="NCBIfam" id="NF033635">
    <property type="entry name" value="SLATT_fungal"/>
    <property type="match status" value="1"/>
</dbReference>
<evidence type="ECO:0000313" key="5">
    <source>
        <dbReference type="Proteomes" id="UP000635477"/>
    </source>
</evidence>
<feature type="transmembrane region" description="Helical" evidence="2">
    <location>
        <begin position="111"/>
        <end position="130"/>
    </location>
</feature>
<feature type="transmembrane region" description="Helical" evidence="2">
    <location>
        <begin position="136"/>
        <end position="155"/>
    </location>
</feature>
<evidence type="ECO:0000256" key="1">
    <source>
        <dbReference type="SAM" id="MobiDB-lite"/>
    </source>
</evidence>
<accession>A0A8H4XJ85</accession>
<feature type="region of interest" description="Disordered" evidence="1">
    <location>
        <begin position="238"/>
        <end position="263"/>
    </location>
</feature>
<evidence type="ECO:0000313" key="4">
    <source>
        <dbReference type="EMBL" id="KAF4977465.1"/>
    </source>
</evidence>
<name>A0A8H4XJ85_9HYPO</name>
<feature type="domain" description="SMODS and SLOG-associating 2TM effector" evidence="3">
    <location>
        <begin position="92"/>
        <end position="210"/>
    </location>
</feature>
<dbReference type="Proteomes" id="UP000635477">
    <property type="component" value="Unassembled WGS sequence"/>
</dbReference>
<feature type="region of interest" description="Disordered" evidence="1">
    <location>
        <begin position="1"/>
        <end position="39"/>
    </location>
</feature>
<reference evidence="4" key="2">
    <citation type="submission" date="2020-05" db="EMBL/GenBank/DDBJ databases">
        <authorList>
            <person name="Kim H.-S."/>
            <person name="Proctor R.H."/>
            <person name="Brown D.W."/>
        </authorList>
    </citation>
    <scope>NUCLEOTIDE SEQUENCE</scope>
    <source>
        <strain evidence="4">NRRL 22465</strain>
    </source>
</reference>
<dbReference type="InterPro" id="IPR041622">
    <property type="entry name" value="SLATT_fungi"/>
</dbReference>
<evidence type="ECO:0000259" key="3">
    <source>
        <dbReference type="Pfam" id="PF18142"/>
    </source>
</evidence>
<dbReference type="PANTHER" id="PTHR38793:SF1">
    <property type="entry name" value="SMODS AND SLOG-ASSOCIATING 2TM EFFECTOR DOMAIN-CONTAINING PROTEIN"/>
    <property type="match status" value="1"/>
</dbReference>
<keyword evidence="5" id="KW-1185">Reference proteome</keyword>
<dbReference type="Pfam" id="PF18142">
    <property type="entry name" value="SLATT_fungal"/>
    <property type="match status" value="1"/>
</dbReference>
<reference evidence="4" key="1">
    <citation type="journal article" date="2020" name="BMC Genomics">
        <title>Correction to: Identification and distribution of gene clusters required for synthesis of sphingolipid metabolism inhibitors in diverse species of the filamentous fungus Fusarium.</title>
        <authorList>
            <person name="Kim H.S."/>
            <person name="Lohmar J.M."/>
            <person name="Busman M."/>
            <person name="Brown D.W."/>
            <person name="Naumann T.A."/>
            <person name="Divon H.H."/>
            <person name="Lysoe E."/>
            <person name="Uhlig S."/>
            <person name="Proctor R.H."/>
        </authorList>
    </citation>
    <scope>NUCLEOTIDE SEQUENCE</scope>
    <source>
        <strain evidence="4">NRRL 22465</strain>
    </source>
</reference>
<dbReference type="EMBL" id="JABEYC010000435">
    <property type="protein sequence ID" value="KAF4977465.1"/>
    <property type="molecule type" value="Genomic_DNA"/>
</dbReference>
<protein>
    <recommendedName>
        <fullName evidence="3">SMODS and SLOG-associating 2TM effector domain-containing protein</fullName>
    </recommendedName>
</protein>
<keyword evidence="2" id="KW-0472">Membrane</keyword>
<gene>
    <name evidence="4" type="ORF">FZEAL_6029</name>
</gene>
<sequence length="263" mass="29005">MTETPKSRRNASMSALPSLPRSQFLTSGEPGQRDLESDGSRVPRYRFLSPTEWSILARAVGGIRDSEQMAPVHPVSRWWSPKGLPPGLYRDVVHRRTVSFYYFHISSGVRWGLLVMQLFLGASLTALGSLSRRDGTCITILAAANTIIAGLLALLHNSGLPDRYRYDMTEFEEVEDYMRKLLTTGLVRADLTVDQVLAECYDLYHTAKATVEANMPATYSPSQALQAGRRNMSMVVNQTSTPPKLVMAADSDDGKGPAPKPGE</sequence>
<keyword evidence="2" id="KW-0812">Transmembrane</keyword>
<dbReference type="PANTHER" id="PTHR38793">
    <property type="entry name" value="SLATT_FUNGAL DOMAIN-CONTAINING PROTEIN-RELATED"/>
    <property type="match status" value="1"/>
</dbReference>
<keyword evidence="2" id="KW-1133">Transmembrane helix</keyword>
<proteinExistence type="predicted"/>